<evidence type="ECO:0000256" key="9">
    <source>
        <dbReference type="ARBA" id="ARBA00022777"/>
    </source>
</evidence>
<evidence type="ECO:0000259" key="16">
    <source>
        <dbReference type="PROSITE" id="PS50110"/>
    </source>
</evidence>
<dbReference type="InterPro" id="IPR036890">
    <property type="entry name" value="HATPase_C_sf"/>
</dbReference>
<evidence type="ECO:0000313" key="17">
    <source>
        <dbReference type="EMBL" id="OQP60093.1"/>
    </source>
</evidence>
<keyword evidence="12" id="KW-0902">Two-component regulatory system</keyword>
<dbReference type="CDD" id="cd00082">
    <property type="entry name" value="HisKA"/>
    <property type="match status" value="1"/>
</dbReference>
<dbReference type="Proteomes" id="UP000192796">
    <property type="component" value="Unassembled WGS sequence"/>
</dbReference>
<dbReference type="Gene3D" id="3.40.50.2300">
    <property type="match status" value="2"/>
</dbReference>
<dbReference type="GO" id="GO:0005524">
    <property type="term" value="F:ATP binding"/>
    <property type="evidence" value="ECO:0007669"/>
    <property type="project" value="UniProtKB-KW"/>
</dbReference>
<evidence type="ECO:0000256" key="5">
    <source>
        <dbReference type="ARBA" id="ARBA00022553"/>
    </source>
</evidence>
<comment type="subcellular location">
    <subcellularLocation>
        <location evidence="2">Cell membrane</location>
        <topology evidence="2">Multi-pass membrane protein</topology>
    </subcellularLocation>
</comment>
<keyword evidence="7" id="KW-0812">Transmembrane</keyword>
<evidence type="ECO:0000256" key="1">
    <source>
        <dbReference type="ARBA" id="ARBA00000085"/>
    </source>
</evidence>
<dbReference type="PRINTS" id="PR00344">
    <property type="entry name" value="BCTRLSENSOR"/>
</dbReference>
<dbReference type="PROSITE" id="PS50109">
    <property type="entry name" value="HIS_KIN"/>
    <property type="match status" value="1"/>
</dbReference>
<dbReference type="PROSITE" id="PS50110">
    <property type="entry name" value="RESPONSE_REGULATORY"/>
    <property type="match status" value="2"/>
</dbReference>
<keyword evidence="6" id="KW-0808">Transferase</keyword>
<name>A0A1V9FP22_9BACT</name>
<dbReference type="InterPro" id="IPR036097">
    <property type="entry name" value="HisK_dim/P_sf"/>
</dbReference>
<dbReference type="SMART" id="SM00387">
    <property type="entry name" value="HATPase_c"/>
    <property type="match status" value="1"/>
</dbReference>
<dbReference type="Pfam" id="PF02518">
    <property type="entry name" value="HATPase_c"/>
    <property type="match status" value="1"/>
</dbReference>
<keyword evidence="5 14" id="KW-0597">Phosphoprotein</keyword>
<feature type="domain" description="Histidine kinase" evidence="15">
    <location>
        <begin position="84"/>
        <end position="310"/>
    </location>
</feature>
<feature type="domain" description="Response regulatory" evidence="16">
    <location>
        <begin position="473"/>
        <end position="590"/>
    </location>
</feature>
<evidence type="ECO:0000256" key="3">
    <source>
        <dbReference type="ARBA" id="ARBA00012438"/>
    </source>
</evidence>
<evidence type="ECO:0000256" key="14">
    <source>
        <dbReference type="PROSITE-ProRule" id="PRU00169"/>
    </source>
</evidence>
<dbReference type="SUPFAM" id="SSF55874">
    <property type="entry name" value="ATPase domain of HSP90 chaperone/DNA topoisomerase II/histidine kinase"/>
    <property type="match status" value="1"/>
</dbReference>
<evidence type="ECO:0000259" key="15">
    <source>
        <dbReference type="PROSITE" id="PS50109"/>
    </source>
</evidence>
<protein>
    <recommendedName>
        <fullName evidence="3">histidine kinase</fullName>
        <ecNumber evidence="3">2.7.13.3</ecNumber>
    </recommendedName>
</protein>
<evidence type="ECO:0000256" key="10">
    <source>
        <dbReference type="ARBA" id="ARBA00022840"/>
    </source>
</evidence>
<gene>
    <name evidence="17" type="ORF">A3860_34760</name>
</gene>
<dbReference type="InterPro" id="IPR011006">
    <property type="entry name" value="CheY-like_superfamily"/>
</dbReference>
<dbReference type="InterPro" id="IPR004358">
    <property type="entry name" value="Sig_transdc_His_kin-like_C"/>
</dbReference>
<keyword evidence="18" id="KW-1185">Reference proteome</keyword>
<evidence type="ECO:0000256" key="6">
    <source>
        <dbReference type="ARBA" id="ARBA00022679"/>
    </source>
</evidence>
<evidence type="ECO:0000256" key="13">
    <source>
        <dbReference type="ARBA" id="ARBA00023136"/>
    </source>
</evidence>
<keyword evidence="13" id="KW-0472">Membrane</keyword>
<organism evidence="17 18">
    <name type="scientific">Niastella vici</name>
    <dbReference type="NCBI Taxonomy" id="1703345"/>
    <lineage>
        <taxon>Bacteria</taxon>
        <taxon>Pseudomonadati</taxon>
        <taxon>Bacteroidota</taxon>
        <taxon>Chitinophagia</taxon>
        <taxon>Chitinophagales</taxon>
        <taxon>Chitinophagaceae</taxon>
        <taxon>Niastella</taxon>
    </lineage>
</organism>
<dbReference type="EMBL" id="LVYD01000066">
    <property type="protein sequence ID" value="OQP60093.1"/>
    <property type="molecule type" value="Genomic_DNA"/>
</dbReference>
<dbReference type="Gene3D" id="1.10.287.130">
    <property type="match status" value="1"/>
</dbReference>
<dbReference type="FunFam" id="3.30.565.10:FF:000010">
    <property type="entry name" value="Sensor histidine kinase RcsC"/>
    <property type="match status" value="1"/>
</dbReference>
<keyword evidence="8" id="KW-0547">Nucleotide-binding</keyword>
<feature type="modified residue" description="4-aspartylphosphate" evidence="14">
    <location>
        <position position="522"/>
    </location>
</feature>
<sequence>MSNHPLLEKQIKKWLNEQHLQDEALNKFLTVVSNAYENFERQKKISDHAFTVSEKEYQEQGKKLLEAKKVAERASKAKSEFMANMSHELRTPMNGIIGFTDLLMTNDLQATQREYLQNVSKSAYNLLSIINDILDFSKIEAGKVILDNIPFDLYELVEETVEMLSIKALEKGIEVICDIDRGLPSQFTGDPVRIKQVLVNLLGNAIKFTHEGEIYICIQKLNAPYSCDGKKYLNIAISIKDSGIGIPAGKLDSIFDSFVQADTSTTRKYGGTGLGLTISKNLAEMMGGSLQVVSKPGEGSLFTFRFTLEISDEVPVVKFASKPILREVLVIDDNITNCNLMKKIFHYLQINCHTCYSGSEALKIIKHAISGNQWFDLIITDHQMPEMDGITLVKEIKKLLKGQTEPFILMLSSLGKTLYQQEAERTGIDKFLSKPVKLRELEHILFSIFEKSTIHENGNFAIPVIGKVSEKSNVLVVEDEPVNMFLISEILQKMGLTVIKAENGREALELLFQHEPEIIFMDINMPEMDGLTAARLIRQIPHPKGDIPVIALTADVMADVKESCINAGMNDYISKPFRLEEIQLVLKKYFNISVRA</sequence>
<evidence type="ECO:0000256" key="12">
    <source>
        <dbReference type="ARBA" id="ARBA00023012"/>
    </source>
</evidence>
<dbReference type="GO" id="GO:0000155">
    <property type="term" value="F:phosphorelay sensor kinase activity"/>
    <property type="evidence" value="ECO:0007669"/>
    <property type="project" value="InterPro"/>
</dbReference>
<dbReference type="FunFam" id="1.10.287.130:FF:000003">
    <property type="entry name" value="Histidine kinase"/>
    <property type="match status" value="1"/>
</dbReference>
<comment type="caution">
    <text evidence="17">The sequence shown here is derived from an EMBL/GenBank/DDBJ whole genome shotgun (WGS) entry which is preliminary data.</text>
</comment>
<evidence type="ECO:0000313" key="18">
    <source>
        <dbReference type="Proteomes" id="UP000192796"/>
    </source>
</evidence>
<dbReference type="SMART" id="SM00388">
    <property type="entry name" value="HisKA"/>
    <property type="match status" value="1"/>
</dbReference>
<dbReference type="Pfam" id="PF00072">
    <property type="entry name" value="Response_reg"/>
    <property type="match status" value="2"/>
</dbReference>
<dbReference type="InterPro" id="IPR003594">
    <property type="entry name" value="HATPase_dom"/>
</dbReference>
<keyword evidence="4" id="KW-1003">Cell membrane</keyword>
<proteinExistence type="predicted"/>
<dbReference type="AlphaFoldDB" id="A0A1V9FP22"/>
<dbReference type="Gene3D" id="3.30.565.10">
    <property type="entry name" value="Histidine kinase-like ATPase, C-terminal domain"/>
    <property type="match status" value="1"/>
</dbReference>
<dbReference type="EC" id="2.7.13.3" evidence="3"/>
<evidence type="ECO:0000256" key="8">
    <source>
        <dbReference type="ARBA" id="ARBA00022741"/>
    </source>
</evidence>
<feature type="modified residue" description="4-aspartylphosphate" evidence="14">
    <location>
        <position position="381"/>
    </location>
</feature>
<reference evidence="17 18" key="1">
    <citation type="submission" date="2016-03" db="EMBL/GenBank/DDBJ databases">
        <title>Niastella vici sp. nov., isolated from farmland soil.</title>
        <authorList>
            <person name="Chen L."/>
            <person name="Wang D."/>
            <person name="Yang S."/>
            <person name="Wang G."/>
        </authorList>
    </citation>
    <scope>NUCLEOTIDE SEQUENCE [LARGE SCALE GENOMIC DNA]</scope>
    <source>
        <strain evidence="17 18">DJ57</strain>
    </source>
</reference>
<keyword evidence="11" id="KW-1133">Transmembrane helix</keyword>
<dbReference type="OrthoDB" id="9809670at2"/>
<evidence type="ECO:0000256" key="2">
    <source>
        <dbReference type="ARBA" id="ARBA00004651"/>
    </source>
</evidence>
<comment type="catalytic activity">
    <reaction evidence="1">
        <text>ATP + protein L-histidine = ADP + protein N-phospho-L-histidine.</text>
        <dbReference type="EC" id="2.7.13.3"/>
    </reaction>
</comment>
<keyword evidence="9" id="KW-0418">Kinase</keyword>
<dbReference type="RefSeq" id="WP_081153609.1">
    <property type="nucleotide sequence ID" value="NZ_LVYD01000066.1"/>
</dbReference>
<dbReference type="SUPFAM" id="SSF47384">
    <property type="entry name" value="Homodimeric domain of signal transducing histidine kinase"/>
    <property type="match status" value="1"/>
</dbReference>
<dbReference type="InterPro" id="IPR001789">
    <property type="entry name" value="Sig_transdc_resp-reg_receiver"/>
</dbReference>
<dbReference type="GO" id="GO:0005886">
    <property type="term" value="C:plasma membrane"/>
    <property type="evidence" value="ECO:0007669"/>
    <property type="project" value="UniProtKB-SubCell"/>
</dbReference>
<evidence type="ECO:0000256" key="4">
    <source>
        <dbReference type="ARBA" id="ARBA00022475"/>
    </source>
</evidence>
<dbReference type="InterPro" id="IPR005467">
    <property type="entry name" value="His_kinase_dom"/>
</dbReference>
<accession>A0A1V9FP22</accession>
<dbReference type="CDD" id="cd16922">
    <property type="entry name" value="HATPase_EvgS-ArcB-TorS-like"/>
    <property type="match status" value="1"/>
</dbReference>
<evidence type="ECO:0000256" key="7">
    <source>
        <dbReference type="ARBA" id="ARBA00022692"/>
    </source>
</evidence>
<keyword evidence="10" id="KW-0067">ATP-binding</keyword>
<evidence type="ECO:0000256" key="11">
    <source>
        <dbReference type="ARBA" id="ARBA00022989"/>
    </source>
</evidence>
<feature type="domain" description="Response regulatory" evidence="16">
    <location>
        <begin position="327"/>
        <end position="449"/>
    </location>
</feature>
<dbReference type="SUPFAM" id="SSF52172">
    <property type="entry name" value="CheY-like"/>
    <property type="match status" value="2"/>
</dbReference>
<dbReference type="CDD" id="cd17546">
    <property type="entry name" value="REC_hyHK_CKI1_RcsC-like"/>
    <property type="match status" value="2"/>
</dbReference>
<dbReference type="SMART" id="SM00448">
    <property type="entry name" value="REC"/>
    <property type="match status" value="2"/>
</dbReference>
<dbReference type="PANTHER" id="PTHR45339">
    <property type="entry name" value="HYBRID SIGNAL TRANSDUCTION HISTIDINE KINASE J"/>
    <property type="match status" value="1"/>
</dbReference>
<dbReference type="InterPro" id="IPR003661">
    <property type="entry name" value="HisK_dim/P_dom"/>
</dbReference>
<dbReference type="Pfam" id="PF00512">
    <property type="entry name" value="HisKA"/>
    <property type="match status" value="1"/>
</dbReference>
<dbReference type="PANTHER" id="PTHR45339:SF1">
    <property type="entry name" value="HYBRID SIGNAL TRANSDUCTION HISTIDINE KINASE J"/>
    <property type="match status" value="1"/>
</dbReference>
<dbReference type="STRING" id="1703345.A3860_34760"/>